<accession>A0A1T4P2A3</accession>
<proteinExistence type="predicted"/>
<keyword evidence="1" id="KW-1133">Transmembrane helix</keyword>
<dbReference type="InterPro" id="IPR012338">
    <property type="entry name" value="Beta-lactam/transpept-like"/>
</dbReference>
<dbReference type="GO" id="GO:0008658">
    <property type="term" value="F:penicillin binding"/>
    <property type="evidence" value="ECO:0007669"/>
    <property type="project" value="InterPro"/>
</dbReference>
<dbReference type="PANTHER" id="PTHR30627:SF24">
    <property type="entry name" value="PENICILLIN-BINDING PROTEIN 4B"/>
    <property type="match status" value="1"/>
</dbReference>
<dbReference type="InterPro" id="IPR050515">
    <property type="entry name" value="Beta-lactam/transpept"/>
</dbReference>
<dbReference type="AlphaFoldDB" id="A0A1T4P2A3"/>
<dbReference type="InterPro" id="IPR036138">
    <property type="entry name" value="PBP_dimer_sf"/>
</dbReference>
<dbReference type="EMBL" id="FUWV01000014">
    <property type="protein sequence ID" value="SJZ85645.1"/>
    <property type="molecule type" value="Genomic_DNA"/>
</dbReference>
<keyword evidence="1" id="KW-0812">Transmembrane</keyword>
<dbReference type="SUPFAM" id="SSF56601">
    <property type="entry name" value="beta-lactamase/transpeptidase-like"/>
    <property type="match status" value="1"/>
</dbReference>
<evidence type="ECO:0000313" key="5">
    <source>
        <dbReference type="Proteomes" id="UP000196365"/>
    </source>
</evidence>
<keyword evidence="5" id="KW-1185">Reference proteome</keyword>
<dbReference type="Proteomes" id="UP000196365">
    <property type="component" value="Unassembled WGS sequence"/>
</dbReference>
<dbReference type="PANTHER" id="PTHR30627">
    <property type="entry name" value="PEPTIDOGLYCAN D,D-TRANSPEPTIDASE"/>
    <property type="match status" value="1"/>
</dbReference>
<keyword evidence="1" id="KW-0472">Membrane</keyword>
<dbReference type="Pfam" id="PF00905">
    <property type="entry name" value="Transpeptidase"/>
    <property type="match status" value="1"/>
</dbReference>
<gene>
    <name evidence="4" type="ORF">SAMN02745973_01901</name>
</gene>
<feature type="domain" description="Penicillin binding protein A dimerisation" evidence="3">
    <location>
        <begin position="61"/>
        <end position="143"/>
    </location>
</feature>
<dbReference type="Gene3D" id="3.40.710.10">
    <property type="entry name" value="DD-peptidase/beta-lactamase superfamily"/>
    <property type="match status" value="1"/>
</dbReference>
<organism evidence="4 5">
    <name type="scientific">Garciella nitratireducens DSM 15102</name>
    <dbReference type="NCBI Taxonomy" id="1121911"/>
    <lineage>
        <taxon>Bacteria</taxon>
        <taxon>Bacillati</taxon>
        <taxon>Bacillota</taxon>
        <taxon>Clostridia</taxon>
        <taxon>Eubacteriales</taxon>
        <taxon>Eubacteriaceae</taxon>
        <taxon>Garciella</taxon>
    </lineage>
</organism>
<dbReference type="SUPFAM" id="SSF56519">
    <property type="entry name" value="Penicillin binding protein dimerisation domain"/>
    <property type="match status" value="1"/>
</dbReference>
<name>A0A1T4P2A3_9FIRM</name>
<evidence type="ECO:0000313" key="4">
    <source>
        <dbReference type="EMBL" id="SJZ85645.1"/>
    </source>
</evidence>
<dbReference type="InterPro" id="IPR054120">
    <property type="entry name" value="PBPA_dimer"/>
</dbReference>
<dbReference type="GO" id="GO:0071555">
    <property type="term" value="P:cell wall organization"/>
    <property type="evidence" value="ECO:0007669"/>
    <property type="project" value="TreeGrafter"/>
</dbReference>
<dbReference type="GO" id="GO:0016740">
    <property type="term" value="F:transferase activity"/>
    <property type="evidence" value="ECO:0007669"/>
    <property type="project" value="UniProtKB-KW"/>
</dbReference>
<feature type="domain" description="Penicillin-binding protein transpeptidase" evidence="2">
    <location>
        <begin position="166"/>
        <end position="468"/>
    </location>
</feature>
<dbReference type="RefSeq" id="WP_200810789.1">
    <property type="nucleotide sequence ID" value="NZ_FUWV01000014.1"/>
</dbReference>
<feature type="transmembrane region" description="Helical" evidence="1">
    <location>
        <begin position="12"/>
        <end position="34"/>
    </location>
</feature>
<dbReference type="GO" id="GO:0005886">
    <property type="term" value="C:plasma membrane"/>
    <property type="evidence" value="ECO:0007669"/>
    <property type="project" value="TreeGrafter"/>
</dbReference>
<protein>
    <submittedName>
        <fullName evidence="4">Peptidoglycan glycosyltransferase</fullName>
    </submittedName>
</protein>
<dbReference type="Pfam" id="PF21922">
    <property type="entry name" value="PBP_dimer_2"/>
    <property type="match status" value="1"/>
</dbReference>
<sequence>MKQENRMKKEDNRIITVLVALSILFIGLIIYLTYFEVFKAESVQNNTYNKRMWMEEEYILRGSIYDRNHILLAYSTQAKDLSQTRHYEYGSLYSHIIGYSNKTLGKEGLEKTYNKELLNISESPSYNEIRKIMAQSNFQQKGNNLILTINHNLQQYTNDILGKQKGSIIAMNPNNGEIYAMVSYPNFDPNTMEKDWESIHQNEDSPLINRATQGLYAPGSIFKIITTTSALEHQNIDTDFYCKGQININGRDFKDYNSTAHGSINLHQAFVKSCNVSFGQIALQLGKDSLKETAEKFMLNQKIPFDITTNISKFSKDSMDALDLAYTGIGQGKTLVTPLNMAMMVSAIANDGNMVQPLLVKEIISSDGEQIKEQETKVLSRTMNRETASLIKDMMIDVVNKGTGKKAKLSYVQVAGKTGTAEVEGQKNHTWFVGFAPAEQPKVAVVVILENSGSTGGNTAAPIARNIIAKALELIE</sequence>
<dbReference type="InterPro" id="IPR001460">
    <property type="entry name" value="PCN-bd_Tpept"/>
</dbReference>
<reference evidence="4 5" key="1">
    <citation type="submission" date="2017-02" db="EMBL/GenBank/DDBJ databases">
        <authorList>
            <person name="Peterson S.W."/>
        </authorList>
    </citation>
    <scope>NUCLEOTIDE SEQUENCE [LARGE SCALE GENOMIC DNA]</scope>
    <source>
        <strain evidence="4 5">DSM 15102</strain>
    </source>
</reference>
<dbReference type="Gene3D" id="3.90.1310.10">
    <property type="entry name" value="Penicillin-binding protein 2a (Domain 2)"/>
    <property type="match status" value="1"/>
</dbReference>
<evidence type="ECO:0000259" key="3">
    <source>
        <dbReference type="Pfam" id="PF21922"/>
    </source>
</evidence>
<keyword evidence="4" id="KW-0808">Transferase</keyword>
<evidence type="ECO:0000256" key="1">
    <source>
        <dbReference type="SAM" id="Phobius"/>
    </source>
</evidence>
<dbReference type="GO" id="GO:0071972">
    <property type="term" value="F:peptidoglycan L,D-transpeptidase activity"/>
    <property type="evidence" value="ECO:0007669"/>
    <property type="project" value="TreeGrafter"/>
</dbReference>
<evidence type="ECO:0000259" key="2">
    <source>
        <dbReference type="Pfam" id="PF00905"/>
    </source>
</evidence>